<protein>
    <submittedName>
        <fullName evidence="2">Uncharacterized protein</fullName>
    </submittedName>
</protein>
<accession>A0A2S4L2Q2</accession>
<keyword evidence="3" id="KW-1185">Reference proteome</keyword>
<proteinExistence type="predicted"/>
<evidence type="ECO:0000256" key="1">
    <source>
        <dbReference type="SAM" id="Phobius"/>
    </source>
</evidence>
<dbReference type="OrthoDB" id="416786at2759"/>
<dbReference type="Proteomes" id="UP000237481">
    <property type="component" value="Unassembled WGS sequence"/>
</dbReference>
<evidence type="ECO:0000313" key="2">
    <source>
        <dbReference type="EMBL" id="POR36716.1"/>
    </source>
</evidence>
<dbReference type="AlphaFoldDB" id="A0A2S4L2Q2"/>
<evidence type="ECO:0000313" key="3">
    <source>
        <dbReference type="Proteomes" id="UP000237481"/>
    </source>
</evidence>
<reference evidence="2 3" key="1">
    <citation type="submission" date="2018-01" db="EMBL/GenBank/DDBJ databases">
        <title>Harnessing the power of phylogenomics to disentangle the directionality and signatures of interkingdom host jumping in the parasitic fungal genus Tolypocladium.</title>
        <authorList>
            <person name="Quandt C.A."/>
            <person name="Patterson W."/>
            <person name="Spatafora J.W."/>
        </authorList>
    </citation>
    <scope>NUCLEOTIDE SEQUENCE [LARGE SCALE GENOMIC DNA]</scope>
    <source>
        <strain evidence="2 3">NRBC 100945</strain>
    </source>
</reference>
<keyword evidence="1" id="KW-1133">Transmembrane helix</keyword>
<dbReference type="SUPFAM" id="SSF51161">
    <property type="entry name" value="Trimeric LpxA-like enzymes"/>
    <property type="match status" value="1"/>
</dbReference>
<organism evidence="2 3">
    <name type="scientific">Tolypocladium paradoxum</name>
    <dbReference type="NCBI Taxonomy" id="94208"/>
    <lineage>
        <taxon>Eukaryota</taxon>
        <taxon>Fungi</taxon>
        <taxon>Dikarya</taxon>
        <taxon>Ascomycota</taxon>
        <taxon>Pezizomycotina</taxon>
        <taxon>Sordariomycetes</taxon>
        <taxon>Hypocreomycetidae</taxon>
        <taxon>Hypocreales</taxon>
        <taxon>Ophiocordycipitaceae</taxon>
        <taxon>Tolypocladium</taxon>
    </lineage>
</organism>
<dbReference type="InterPro" id="IPR011004">
    <property type="entry name" value="Trimer_LpxA-like_sf"/>
</dbReference>
<dbReference type="Gene3D" id="2.160.10.10">
    <property type="entry name" value="Hexapeptide repeat proteins"/>
    <property type="match status" value="1"/>
</dbReference>
<sequence>MLAIIDTAGFGWAAAAGGVLFLVAGVVACALATAAKWLLTRTVRGGQHPLWSSFVWRNELADTFVESLAVPWLARLSYGTPLLPIWLRSLGATVGPGVWCESHRLPEADLVRLGAGATVNRGCVLQTHLFHDRLMRLDALCLRPGATLGPYAIALPGAVVGAGTTVGPAALVMRGEHVPDGTRWLGNPVRPWPGEHEAVEGAQWQSVPV</sequence>
<gene>
    <name evidence="2" type="ORF">TPAR_03083</name>
</gene>
<feature type="transmembrane region" description="Helical" evidence="1">
    <location>
        <begin position="12"/>
        <end position="39"/>
    </location>
</feature>
<keyword evidence="1" id="KW-0812">Transmembrane</keyword>
<dbReference type="EMBL" id="PKSG01000307">
    <property type="protein sequence ID" value="POR36716.1"/>
    <property type="molecule type" value="Genomic_DNA"/>
</dbReference>
<keyword evidence="1" id="KW-0472">Membrane</keyword>
<name>A0A2S4L2Q2_9HYPO</name>
<dbReference type="STRING" id="94208.A0A2S4L2Q2"/>
<comment type="caution">
    <text evidence="2">The sequence shown here is derived from an EMBL/GenBank/DDBJ whole genome shotgun (WGS) entry which is preliminary data.</text>
</comment>